<evidence type="ECO:0000256" key="8">
    <source>
        <dbReference type="SAM" id="SignalP"/>
    </source>
</evidence>
<dbReference type="InterPro" id="IPR051915">
    <property type="entry name" value="Cellulose_Degrad_GH3"/>
</dbReference>
<dbReference type="InterPro" id="IPR026891">
    <property type="entry name" value="Fn3-like"/>
</dbReference>
<dbReference type="PROSITE" id="PS00775">
    <property type="entry name" value="GLYCOSYL_HYDROL_F3"/>
    <property type="match status" value="1"/>
</dbReference>
<comment type="similarity">
    <text evidence="2 7">Belongs to the glycosyl hydrolase 3 family.</text>
</comment>
<keyword evidence="4 8" id="KW-0732">Signal</keyword>
<dbReference type="GO" id="GO:0009251">
    <property type="term" value="P:glucan catabolic process"/>
    <property type="evidence" value="ECO:0007669"/>
    <property type="project" value="TreeGrafter"/>
</dbReference>
<evidence type="ECO:0000313" key="10">
    <source>
        <dbReference type="EMBL" id="XBH17691.1"/>
    </source>
</evidence>
<dbReference type="SUPFAM" id="SSF51445">
    <property type="entry name" value="(Trans)glycosidases"/>
    <property type="match status" value="1"/>
</dbReference>
<dbReference type="Gene3D" id="3.20.20.300">
    <property type="entry name" value="Glycoside hydrolase, family 3, N-terminal domain"/>
    <property type="match status" value="1"/>
</dbReference>
<dbReference type="SUPFAM" id="SSF52279">
    <property type="entry name" value="Beta-D-glucan exohydrolase, C-terminal domain"/>
    <property type="match status" value="1"/>
</dbReference>
<dbReference type="PANTHER" id="PTHR30620">
    <property type="entry name" value="PERIPLASMIC BETA-GLUCOSIDASE-RELATED"/>
    <property type="match status" value="1"/>
</dbReference>
<evidence type="ECO:0000256" key="3">
    <source>
        <dbReference type="ARBA" id="ARBA00012744"/>
    </source>
</evidence>
<dbReference type="FunFam" id="2.60.40.10:FF:000495">
    <property type="entry name" value="Periplasmic beta-glucosidase"/>
    <property type="match status" value="1"/>
</dbReference>
<dbReference type="InterPro" id="IPR001764">
    <property type="entry name" value="Glyco_hydro_3_N"/>
</dbReference>
<dbReference type="Gene3D" id="2.60.40.10">
    <property type="entry name" value="Immunoglobulins"/>
    <property type="match status" value="1"/>
</dbReference>
<sequence length="806" mass="86566">MKNRVSMGTMMKRVCATSAVTMAALLFSSAVAMPVLFGQMRNGSSRHAPSNAQLASPAIEKRVEVLLKQMTLEEKLGQLVQYSDSGYDGEAQTAAEAAAAPGKNPVAKDKVDAMQLVSTGRLGSMLNTVGQARTNALQHAAVEKSRLHIPLMFGADIIHGYKTVYPIPLGLAATFDPGLVTALGHISATEARTGGVDWFYSPMVDISRDPRWGRTQEGAGEDAYLGAAMARAYIRGYQGDDLSLPTSVAASVKHFAAYGAAEAGREYNTTDMSESRLQQDYLPPYKAAVEAGAATIMSAFNPLNGVPASANRYLLQDVLRDRWGFDGFVVSDYTAVMELRNHGIALDAATAARKAITAGVDVDMMSHYYDAELPALVKSGKVPMSVIDEAVRRVLRVKFALGLFEHPYAEGPEVTTAVAEHRPLVRKAAEEAIVLLKNDSSPSERPLLPLSESIKKIALIGPLADNSGEMTGSWGGDRRDPDVVTVKDALEARAKKNGATVVYAKGTEILGDSETGFAEAVDAAKQADVAVLALGESSEMSGEAGSRAHLDLPGNQEKLLEAVAATGRPVVLLVFSGRPLALTWAAQHVPALMETWFPGTEAGSAIVDLLYGDVAPSGKLPMSFPRAVGQEPLYYNHFPTGRPPIGLDLTKAPNFDSRFFSRYIDVPNAALFPFGYGLSYTQFAYQGVTVSRNAIPFDEANHNDARNLMTVTATVRNTGNREGTEVVQCYVRNLGASLEQPVRSLEGFERVTLKPGESKQVSFKLGFPELSFYDNTGRAVIEQTDYTVWVGGSSEAAEHAEFRIVP</sequence>
<comment type="catalytic activity">
    <reaction evidence="1">
        <text>Hydrolysis of terminal, non-reducing beta-D-glucosyl residues with release of beta-D-glucose.</text>
        <dbReference type="EC" id="3.2.1.21"/>
    </reaction>
</comment>
<dbReference type="InterPro" id="IPR019800">
    <property type="entry name" value="Glyco_hydro_3_AS"/>
</dbReference>
<dbReference type="Pfam" id="PF01915">
    <property type="entry name" value="Glyco_hydro_3_C"/>
    <property type="match status" value="1"/>
</dbReference>
<dbReference type="EMBL" id="CP121196">
    <property type="protein sequence ID" value="XBH17691.1"/>
    <property type="molecule type" value="Genomic_DNA"/>
</dbReference>
<evidence type="ECO:0000256" key="4">
    <source>
        <dbReference type="ARBA" id="ARBA00022729"/>
    </source>
</evidence>
<protein>
    <recommendedName>
        <fullName evidence="3">beta-glucosidase</fullName>
        <ecNumber evidence="3">3.2.1.21</ecNumber>
    </recommendedName>
</protein>
<keyword evidence="6 7" id="KW-0326">Glycosidase</keyword>
<dbReference type="RefSeq" id="WP_348262916.1">
    <property type="nucleotide sequence ID" value="NZ_CP121196.1"/>
</dbReference>
<dbReference type="Pfam" id="PF00933">
    <property type="entry name" value="Glyco_hydro_3"/>
    <property type="match status" value="1"/>
</dbReference>
<proteinExistence type="inferred from homology"/>
<feature type="chain" id="PRO_5043560055" description="beta-glucosidase" evidence="8">
    <location>
        <begin position="33"/>
        <end position="806"/>
    </location>
</feature>
<accession>A0AAU7DK34</accession>
<reference evidence="10" key="1">
    <citation type="submission" date="2023-03" db="EMBL/GenBank/DDBJ databases">
        <title>Edaphobacter sp.</title>
        <authorList>
            <person name="Huber K.J."/>
            <person name="Papendorf J."/>
            <person name="Pilke C."/>
            <person name="Bunk B."/>
            <person name="Sproeer C."/>
            <person name="Pester M."/>
        </authorList>
    </citation>
    <scope>NUCLEOTIDE SEQUENCE</scope>
    <source>
        <strain evidence="10">DSM 110680</strain>
    </source>
</reference>
<dbReference type="PRINTS" id="PR00133">
    <property type="entry name" value="GLHYDRLASE3"/>
</dbReference>
<dbReference type="InterPro" id="IPR036881">
    <property type="entry name" value="Glyco_hydro_3_C_sf"/>
</dbReference>
<dbReference type="GO" id="GO:0008422">
    <property type="term" value="F:beta-glucosidase activity"/>
    <property type="evidence" value="ECO:0007669"/>
    <property type="project" value="UniProtKB-EC"/>
</dbReference>
<evidence type="ECO:0000256" key="2">
    <source>
        <dbReference type="ARBA" id="ARBA00005336"/>
    </source>
</evidence>
<feature type="domain" description="Fibronectin type III-like" evidence="9">
    <location>
        <begin position="725"/>
        <end position="794"/>
    </location>
</feature>
<organism evidence="10">
    <name type="scientific">Telmatobacter sp. DSM 110680</name>
    <dbReference type="NCBI Taxonomy" id="3036704"/>
    <lineage>
        <taxon>Bacteria</taxon>
        <taxon>Pseudomonadati</taxon>
        <taxon>Acidobacteriota</taxon>
        <taxon>Terriglobia</taxon>
        <taxon>Terriglobales</taxon>
        <taxon>Acidobacteriaceae</taxon>
        <taxon>Telmatobacter</taxon>
    </lineage>
</organism>
<dbReference type="InterPro" id="IPR002772">
    <property type="entry name" value="Glyco_hydro_3_C"/>
</dbReference>
<evidence type="ECO:0000256" key="1">
    <source>
        <dbReference type="ARBA" id="ARBA00000448"/>
    </source>
</evidence>
<dbReference type="Pfam" id="PF14310">
    <property type="entry name" value="Fn3-like"/>
    <property type="match status" value="1"/>
</dbReference>
<feature type="signal peptide" evidence="8">
    <location>
        <begin position="1"/>
        <end position="32"/>
    </location>
</feature>
<keyword evidence="5 7" id="KW-0378">Hydrolase</keyword>
<evidence type="ECO:0000259" key="9">
    <source>
        <dbReference type="SMART" id="SM01217"/>
    </source>
</evidence>
<dbReference type="AlphaFoldDB" id="A0AAU7DK34"/>
<dbReference type="InterPro" id="IPR017853">
    <property type="entry name" value="GH"/>
</dbReference>
<dbReference type="InterPro" id="IPR013783">
    <property type="entry name" value="Ig-like_fold"/>
</dbReference>
<dbReference type="PANTHER" id="PTHR30620:SF16">
    <property type="entry name" value="LYSOSOMAL BETA GLUCOSIDASE"/>
    <property type="match status" value="1"/>
</dbReference>
<dbReference type="EC" id="3.2.1.21" evidence="3"/>
<gene>
    <name evidence="10" type="ORF">P8935_24390</name>
</gene>
<dbReference type="InterPro" id="IPR036962">
    <property type="entry name" value="Glyco_hydro_3_N_sf"/>
</dbReference>
<dbReference type="FunFam" id="3.20.20.300:FF:000005">
    <property type="entry name" value="Periplasmic beta-glucosidase"/>
    <property type="match status" value="1"/>
</dbReference>
<dbReference type="SMART" id="SM01217">
    <property type="entry name" value="Fn3_like"/>
    <property type="match status" value="1"/>
</dbReference>
<dbReference type="Gene3D" id="3.40.50.1700">
    <property type="entry name" value="Glycoside hydrolase family 3 C-terminal domain"/>
    <property type="match status" value="1"/>
</dbReference>
<evidence type="ECO:0000256" key="5">
    <source>
        <dbReference type="ARBA" id="ARBA00022801"/>
    </source>
</evidence>
<evidence type="ECO:0000256" key="6">
    <source>
        <dbReference type="ARBA" id="ARBA00023295"/>
    </source>
</evidence>
<name>A0AAU7DK34_9BACT</name>
<evidence type="ECO:0000256" key="7">
    <source>
        <dbReference type="RuleBase" id="RU361161"/>
    </source>
</evidence>